<gene>
    <name evidence="1" type="ORF">V5O48_011561</name>
</gene>
<name>A0ABR3F590_9AGAR</name>
<comment type="caution">
    <text evidence="1">The sequence shown here is derived from an EMBL/GenBank/DDBJ whole genome shotgun (WGS) entry which is preliminary data.</text>
</comment>
<protein>
    <submittedName>
        <fullName evidence="1">Uncharacterized protein</fullName>
    </submittedName>
</protein>
<accession>A0ABR3F590</accession>
<reference evidence="1 2" key="1">
    <citation type="submission" date="2024-02" db="EMBL/GenBank/DDBJ databases">
        <title>A draft genome for the cacao thread blight pathogen Marasmius crinis-equi.</title>
        <authorList>
            <person name="Cohen S.P."/>
            <person name="Baruah I.K."/>
            <person name="Amoako-Attah I."/>
            <person name="Bukari Y."/>
            <person name="Meinhardt L.W."/>
            <person name="Bailey B.A."/>
        </authorList>
    </citation>
    <scope>NUCLEOTIDE SEQUENCE [LARGE SCALE GENOMIC DNA]</scope>
    <source>
        <strain evidence="1 2">GH-76</strain>
    </source>
</reference>
<dbReference type="EMBL" id="JBAHYK010000942">
    <property type="protein sequence ID" value="KAL0570403.1"/>
    <property type="molecule type" value="Genomic_DNA"/>
</dbReference>
<evidence type="ECO:0000313" key="2">
    <source>
        <dbReference type="Proteomes" id="UP001465976"/>
    </source>
</evidence>
<organism evidence="1 2">
    <name type="scientific">Marasmius crinis-equi</name>
    <dbReference type="NCBI Taxonomy" id="585013"/>
    <lineage>
        <taxon>Eukaryota</taxon>
        <taxon>Fungi</taxon>
        <taxon>Dikarya</taxon>
        <taxon>Basidiomycota</taxon>
        <taxon>Agaricomycotina</taxon>
        <taxon>Agaricomycetes</taxon>
        <taxon>Agaricomycetidae</taxon>
        <taxon>Agaricales</taxon>
        <taxon>Marasmiineae</taxon>
        <taxon>Marasmiaceae</taxon>
        <taxon>Marasmius</taxon>
    </lineage>
</organism>
<proteinExistence type="predicted"/>
<dbReference type="Proteomes" id="UP001465976">
    <property type="component" value="Unassembled WGS sequence"/>
</dbReference>
<sequence>MPFMWLSSSNGPDFAVYSPGSQGITPSLKEQAQRIGRLFSSLIERLTSQDESLVGNVRLQDVFAAGCEGCSVEEWKGLTEEEREEKRTAYSKVFRNFSMAPSLVICLGSNLDASGRRRIAASPSMDYQWYNVPPPDGEHSEWDDCWEAARDSTEFPWDWGWTHRHHGHFDGHPLIFLSGFFVLWDSIWGKRLFSKFGGGSLEYSQQRAIVDAFLQITLFHELIHVARTRLHGTQSTTPEKCVDDPRYIQVTQRGRTSGEAGRMGEKLAFGRPVNFYMTPENLCHLYYFDDERDTREVDDDTRACFFNIRYRSPPLLDQSKGGALKLGPKLFIPEAARFKAQSHREDVDEGEQVKSITCATEFGLPLVEEEKKSDILWDLMGDPERFAKATTPRRCIQD</sequence>
<evidence type="ECO:0000313" key="1">
    <source>
        <dbReference type="EMBL" id="KAL0570403.1"/>
    </source>
</evidence>
<keyword evidence="2" id="KW-1185">Reference proteome</keyword>